<evidence type="ECO:0000256" key="3">
    <source>
        <dbReference type="ARBA" id="ARBA00022989"/>
    </source>
</evidence>
<dbReference type="PROSITE" id="PS50850">
    <property type="entry name" value="MFS"/>
    <property type="match status" value="1"/>
</dbReference>
<comment type="caution">
    <text evidence="7">The sequence shown here is derived from an EMBL/GenBank/DDBJ whole genome shotgun (WGS) entry which is preliminary data.</text>
</comment>
<evidence type="ECO:0000256" key="5">
    <source>
        <dbReference type="SAM" id="Phobius"/>
    </source>
</evidence>
<feature type="transmembrane region" description="Helical" evidence="5">
    <location>
        <begin position="95"/>
        <end position="114"/>
    </location>
</feature>
<feature type="transmembrane region" description="Helical" evidence="5">
    <location>
        <begin position="377"/>
        <end position="398"/>
    </location>
</feature>
<feature type="transmembrane region" description="Helical" evidence="5">
    <location>
        <begin position="339"/>
        <end position="357"/>
    </location>
</feature>
<dbReference type="InterPro" id="IPR020846">
    <property type="entry name" value="MFS_dom"/>
</dbReference>
<feature type="transmembrane region" description="Helical" evidence="5">
    <location>
        <begin position="126"/>
        <end position="144"/>
    </location>
</feature>
<evidence type="ECO:0000313" key="7">
    <source>
        <dbReference type="EMBL" id="CAK7212840.1"/>
    </source>
</evidence>
<sequence>MADTPSPPTGSLDEKTVTMVDPNEKTGTYDDAAVDTAADAHTEGHAQKTLVQIPRSEKWILWISVLLMCYANGLDNFTMGVYLQTAASQFRGITQYTTIAVIQSMLLGVLKPFWARFADLFGRAAGFALSILLFTVGVIIVAASQSIEDLSAGIVFFAIGSTGVSLCIDLVLADLVTARWRPTVSALLTVHFIINFGVSSKITGALVPNNWRWGVGMFTIINPVVTLPVVIVLARQQWRAYKAGLLAPYPYRGMSVGGAFLTFAREIDALGLFFISAGFLFVLLPLTIASAAPHGFQTGYIIAMFVLGGVFLVLFPFVELYVSPMPMVNIRKISRNVNVLIPAGIVFIDQFSYGLTLTPVYQWSQIMFGWNVTNATYFMYTQSLCLVVFNIVAGFICTMTGRYKWVTFSGAVIRFVGLGLMIRYRTAGSSTAQAVVPQVIQGLGGGFMTASTLVVAQAAVSHDEVAIVTGFFLLVLEVGSSIGSAVVGAVQKQLHGELMTDLAGLANTTVIETIYLEGATAAVQYPLGSAIRTGIVKAWSSNMHSLLIGAIIIASFDVILAFFLPDKVLPDSQNFSDDEAAETPVPIAMRQNE</sequence>
<comment type="subcellular location">
    <subcellularLocation>
        <location evidence="1">Membrane</location>
        <topology evidence="1">Multi-pass membrane protein</topology>
    </subcellularLocation>
</comment>
<dbReference type="Proteomes" id="UP001642405">
    <property type="component" value="Unassembled WGS sequence"/>
</dbReference>
<evidence type="ECO:0000256" key="1">
    <source>
        <dbReference type="ARBA" id="ARBA00004141"/>
    </source>
</evidence>
<keyword evidence="4 5" id="KW-0472">Membrane</keyword>
<evidence type="ECO:0000256" key="4">
    <source>
        <dbReference type="ARBA" id="ARBA00023136"/>
    </source>
</evidence>
<dbReference type="PANTHER" id="PTHR23501:SF87">
    <property type="entry name" value="SIDEROPHORE IRON TRANSPORTER 2"/>
    <property type="match status" value="1"/>
</dbReference>
<evidence type="ECO:0000259" key="6">
    <source>
        <dbReference type="PROSITE" id="PS50850"/>
    </source>
</evidence>
<dbReference type="Gene3D" id="1.20.1250.20">
    <property type="entry name" value="MFS general substrate transporter like domains"/>
    <property type="match status" value="2"/>
</dbReference>
<feature type="transmembrane region" description="Helical" evidence="5">
    <location>
        <begin position="270"/>
        <end position="292"/>
    </location>
</feature>
<feature type="transmembrane region" description="Helical" evidence="5">
    <location>
        <begin position="213"/>
        <end position="234"/>
    </location>
</feature>
<feature type="transmembrane region" description="Helical" evidence="5">
    <location>
        <begin position="546"/>
        <end position="564"/>
    </location>
</feature>
<dbReference type="InterPro" id="IPR036259">
    <property type="entry name" value="MFS_trans_sf"/>
</dbReference>
<feature type="transmembrane region" description="Helical" evidence="5">
    <location>
        <begin position="59"/>
        <end position="83"/>
    </location>
</feature>
<evidence type="ECO:0000313" key="8">
    <source>
        <dbReference type="Proteomes" id="UP001642405"/>
    </source>
</evidence>
<keyword evidence="2 5" id="KW-0812">Transmembrane</keyword>
<feature type="transmembrane region" description="Helical" evidence="5">
    <location>
        <begin position="465"/>
        <end position="490"/>
    </location>
</feature>
<feature type="transmembrane region" description="Helical" evidence="5">
    <location>
        <begin position="184"/>
        <end position="207"/>
    </location>
</feature>
<keyword evidence="3 5" id="KW-1133">Transmembrane helix</keyword>
<feature type="transmembrane region" description="Helical" evidence="5">
    <location>
        <begin position="150"/>
        <end position="172"/>
    </location>
</feature>
<evidence type="ECO:0000256" key="2">
    <source>
        <dbReference type="ARBA" id="ARBA00022692"/>
    </source>
</evidence>
<gene>
    <name evidence="7" type="ORF">SCUCBS95973_001597</name>
</gene>
<accession>A0ABP0B090</accession>
<feature type="domain" description="Major facilitator superfamily (MFS) profile" evidence="6">
    <location>
        <begin position="61"/>
        <end position="568"/>
    </location>
</feature>
<dbReference type="EMBL" id="CAWUHB010000006">
    <property type="protein sequence ID" value="CAK7212840.1"/>
    <property type="molecule type" value="Genomic_DNA"/>
</dbReference>
<dbReference type="PANTHER" id="PTHR23501">
    <property type="entry name" value="MAJOR FACILITATOR SUPERFAMILY"/>
    <property type="match status" value="1"/>
</dbReference>
<organism evidence="7 8">
    <name type="scientific">Sporothrix curviconia</name>
    <dbReference type="NCBI Taxonomy" id="1260050"/>
    <lineage>
        <taxon>Eukaryota</taxon>
        <taxon>Fungi</taxon>
        <taxon>Dikarya</taxon>
        <taxon>Ascomycota</taxon>
        <taxon>Pezizomycotina</taxon>
        <taxon>Sordariomycetes</taxon>
        <taxon>Sordariomycetidae</taxon>
        <taxon>Ophiostomatales</taxon>
        <taxon>Ophiostomataceae</taxon>
        <taxon>Sporothrix</taxon>
    </lineage>
</organism>
<protein>
    <recommendedName>
        <fullName evidence="6">Major facilitator superfamily (MFS) profile domain-containing protein</fullName>
    </recommendedName>
</protein>
<feature type="transmembrane region" description="Helical" evidence="5">
    <location>
        <begin position="298"/>
        <end position="318"/>
    </location>
</feature>
<dbReference type="SUPFAM" id="SSF103473">
    <property type="entry name" value="MFS general substrate transporter"/>
    <property type="match status" value="2"/>
</dbReference>
<keyword evidence="8" id="KW-1185">Reference proteome</keyword>
<reference evidence="7 8" key="1">
    <citation type="submission" date="2024-01" db="EMBL/GenBank/DDBJ databases">
        <authorList>
            <person name="Allen C."/>
            <person name="Tagirdzhanova G."/>
        </authorList>
    </citation>
    <scope>NUCLEOTIDE SEQUENCE [LARGE SCALE GENOMIC DNA]</scope>
</reference>
<name>A0ABP0B090_9PEZI</name>
<feature type="transmembrane region" description="Helical" evidence="5">
    <location>
        <begin position="405"/>
        <end position="424"/>
    </location>
</feature>
<proteinExistence type="predicted"/>